<dbReference type="Proteomes" id="UP001155059">
    <property type="component" value="Unassembled WGS sequence"/>
</dbReference>
<name>A0A9X2C7S5_9PSED</name>
<gene>
    <name evidence="2" type="ORF">M1B34_22875</name>
</gene>
<dbReference type="InterPro" id="IPR007446">
    <property type="entry name" value="PilP"/>
</dbReference>
<dbReference type="AlphaFoldDB" id="A0A9X2C7S5"/>
<dbReference type="Gene3D" id="2.30.30.830">
    <property type="match status" value="1"/>
</dbReference>
<evidence type="ECO:0000256" key="1">
    <source>
        <dbReference type="SAM" id="SignalP"/>
    </source>
</evidence>
<protein>
    <submittedName>
        <fullName evidence="2">Pilus assembly protein PilP</fullName>
    </submittedName>
</protein>
<dbReference type="PIRSF" id="PIRSF016481">
    <property type="entry name" value="Pilus_assembly_PilP"/>
    <property type="match status" value="1"/>
</dbReference>
<proteinExistence type="predicted"/>
<dbReference type="PROSITE" id="PS51257">
    <property type="entry name" value="PROKAR_LIPOPROTEIN"/>
    <property type="match status" value="1"/>
</dbReference>
<comment type="caution">
    <text evidence="2">The sequence shown here is derived from an EMBL/GenBank/DDBJ whole genome shotgun (WGS) entry which is preliminary data.</text>
</comment>
<keyword evidence="1" id="KW-0732">Signal</keyword>
<feature type="signal peptide" evidence="1">
    <location>
        <begin position="1"/>
        <end position="21"/>
    </location>
</feature>
<dbReference type="EMBL" id="JALQCW010000065">
    <property type="protein sequence ID" value="MCK9800451.1"/>
    <property type="molecule type" value="Genomic_DNA"/>
</dbReference>
<dbReference type="RefSeq" id="WP_123329351.1">
    <property type="nucleotide sequence ID" value="NZ_JALQCW010000065.1"/>
</dbReference>
<accession>A0A9X2C7S5</accession>
<dbReference type="Pfam" id="PF04351">
    <property type="entry name" value="PilP"/>
    <property type="match status" value="1"/>
</dbReference>
<sequence length="171" mass="18397">MKFARVLIAGWLCAGLLGCGANDFSDLDAEIQRMRMQAPGEIEAAPSIRTSPSFVYAAGGLRSPFQSRASVVAHQGVNRFGSDPARRKAYLEGFDIEQFEMVGTLANAAGVFALLRGAGGVHRLMVGDYLGRNHGQVVAISEVQVEVIERVPDGAGAWLERSRVISLKEHV</sequence>
<organism evidence="2 3">
    <name type="scientific">Pseudomonas morbosilactucae</name>
    <dbReference type="NCBI Taxonomy" id="2938197"/>
    <lineage>
        <taxon>Bacteria</taxon>
        <taxon>Pseudomonadati</taxon>
        <taxon>Pseudomonadota</taxon>
        <taxon>Gammaproteobacteria</taxon>
        <taxon>Pseudomonadales</taxon>
        <taxon>Pseudomonadaceae</taxon>
        <taxon>Pseudomonas</taxon>
    </lineage>
</organism>
<reference evidence="2 3" key="2">
    <citation type="journal article" date="2023" name="Plant Pathol.">
        <title>Dismantling and reorganizing Pseudomonas marginalis sensu#lato.</title>
        <authorList>
            <person name="Sawada H."/>
            <person name="Fujikawa T."/>
            <person name="Satou M."/>
        </authorList>
    </citation>
    <scope>NUCLEOTIDE SEQUENCE [LARGE SCALE GENOMIC DNA]</scope>
    <source>
        <strain evidence="2 3">MAFF 302030</strain>
    </source>
</reference>
<reference evidence="2 3" key="1">
    <citation type="journal article" date="2022" name="Int. J. Syst. Evol. Microbiol.">
        <title>Pseudomonas aegrilactucae sp. nov. and Pseudomonas morbosilactucae sp. nov., pathogens causing bacterial rot of lettuce in Japan.</title>
        <authorList>
            <person name="Sawada H."/>
            <person name="Fujikawa T."/>
            <person name="Satou M."/>
        </authorList>
    </citation>
    <scope>NUCLEOTIDE SEQUENCE [LARGE SCALE GENOMIC DNA]</scope>
    <source>
        <strain evidence="2 3">MAFF 302030</strain>
    </source>
</reference>
<feature type="chain" id="PRO_5040743357" evidence="1">
    <location>
        <begin position="22"/>
        <end position="171"/>
    </location>
</feature>
<evidence type="ECO:0000313" key="2">
    <source>
        <dbReference type="EMBL" id="MCK9800451.1"/>
    </source>
</evidence>
<evidence type="ECO:0000313" key="3">
    <source>
        <dbReference type="Proteomes" id="UP001155059"/>
    </source>
</evidence>